<dbReference type="SUPFAM" id="SSF56300">
    <property type="entry name" value="Metallo-dependent phosphatases"/>
    <property type="match status" value="1"/>
</dbReference>
<feature type="binding site" evidence="2">
    <location>
        <position position="67"/>
    </location>
    <ligand>
        <name>Fe cation</name>
        <dbReference type="ChEBI" id="CHEBI:24875"/>
        <label>2</label>
    </ligand>
</feature>
<dbReference type="InterPro" id="IPR029052">
    <property type="entry name" value="Metallo-depent_PP-like"/>
</dbReference>
<dbReference type="InterPro" id="IPR005235">
    <property type="entry name" value="YmdB-like"/>
</dbReference>
<organism evidence="3 4">
    <name type="scientific">Nisaea acidiphila</name>
    <dbReference type="NCBI Taxonomy" id="1862145"/>
    <lineage>
        <taxon>Bacteria</taxon>
        <taxon>Pseudomonadati</taxon>
        <taxon>Pseudomonadota</taxon>
        <taxon>Alphaproteobacteria</taxon>
        <taxon>Rhodospirillales</taxon>
        <taxon>Thalassobaculaceae</taxon>
        <taxon>Nisaea</taxon>
    </lineage>
</organism>
<dbReference type="GO" id="GO:0046872">
    <property type="term" value="F:metal ion binding"/>
    <property type="evidence" value="ECO:0007669"/>
    <property type="project" value="UniProtKB-KW"/>
</dbReference>
<feature type="binding site" evidence="2">
    <location>
        <position position="153"/>
    </location>
    <ligand>
        <name>Fe cation</name>
        <dbReference type="ChEBI" id="CHEBI:24875"/>
        <label>2</label>
    </ligand>
</feature>
<dbReference type="Gene3D" id="3.60.21.10">
    <property type="match status" value="1"/>
</dbReference>
<proteinExistence type="predicted"/>
<keyword evidence="2" id="KW-0479">Metal-binding</keyword>
<dbReference type="RefSeq" id="WP_257771384.1">
    <property type="nucleotide sequence ID" value="NZ_CP102480.1"/>
</dbReference>
<evidence type="ECO:0000256" key="2">
    <source>
        <dbReference type="PIRSR" id="PIRSR004789-51"/>
    </source>
</evidence>
<dbReference type="AlphaFoldDB" id="A0A9J7AY47"/>
<feature type="binding site" evidence="2">
    <location>
        <position position="39"/>
    </location>
    <ligand>
        <name>Fe cation</name>
        <dbReference type="ChEBI" id="CHEBI:24875"/>
        <label>2</label>
    </ligand>
</feature>
<dbReference type="PANTHER" id="PTHR36303:SF1">
    <property type="entry name" value="2',3'-CYCLIC-NUCLEOTIDE 2'-PHOSPHODIESTERASE"/>
    <property type="match status" value="1"/>
</dbReference>
<evidence type="ECO:0000256" key="1">
    <source>
        <dbReference type="PIRSR" id="PIRSR004789-50"/>
    </source>
</evidence>
<feature type="binding site" evidence="2">
    <location>
        <position position="180"/>
    </location>
    <ligand>
        <name>Fe cation</name>
        <dbReference type="ChEBI" id="CHEBI:24875"/>
        <label>1</label>
    </ligand>
</feature>
<feature type="active site" description="Proton donor" evidence="1">
    <location>
        <position position="68"/>
    </location>
</feature>
<accession>A0A9J7AY47</accession>
<protein>
    <submittedName>
        <fullName evidence="3">TIGR00282 family metallophosphoesterase</fullName>
    </submittedName>
</protein>
<feature type="binding site" evidence="2">
    <location>
        <position position="178"/>
    </location>
    <ligand>
        <name>Fe cation</name>
        <dbReference type="ChEBI" id="CHEBI:24875"/>
        <label>2</label>
    </ligand>
</feature>
<evidence type="ECO:0000313" key="4">
    <source>
        <dbReference type="Proteomes" id="UP001060336"/>
    </source>
</evidence>
<feature type="binding site" evidence="2">
    <location>
        <position position="8"/>
    </location>
    <ligand>
        <name>Fe cation</name>
        <dbReference type="ChEBI" id="CHEBI:24875"/>
        <label>1</label>
    </ligand>
</feature>
<name>A0A9J7AY47_9PROT</name>
<dbReference type="PIRSF" id="PIRSF004789">
    <property type="entry name" value="DR1281"/>
    <property type="match status" value="1"/>
</dbReference>
<dbReference type="KEGG" id="naci:NUH88_08470"/>
<reference evidence="3" key="1">
    <citation type="submission" date="2022-08" db="EMBL/GenBank/DDBJ databases">
        <title>Nisaea acidiphila sp. nov., isolated from a marine algal debris and emended description of the genus Nisaea Urios et al. 2008.</title>
        <authorList>
            <person name="Kwon K."/>
        </authorList>
    </citation>
    <scope>NUCLEOTIDE SEQUENCE</scope>
    <source>
        <strain evidence="3">MEBiC11861</strain>
    </source>
</reference>
<sequence>MRVLFLGDVVGRAGREAVHDRLPELRERLSVDFAIVNGENAAGGFGITPDIAEALFDAGADVITTGNHAFDKREILTYFDAEPRLLRPANFPPETNGKGSGLYPTRDGRHVLVANVILRLFMDTSDCPFRAAEKIVEECPLGYGADFIFIDMHGEATSEKLALGHFLDGRASAVVGTHTHVPTADHMVLPGGTAYMTDAGMCGAYDSVIGMNKEAPVERFLSKTARPRLEAADGPATVSGLLVISDDATGLATHAEPVRLGGLLSETQPDC</sequence>
<keyword evidence="4" id="KW-1185">Reference proteome</keyword>
<gene>
    <name evidence="3" type="ORF">NUH88_08470</name>
</gene>
<feature type="binding site" evidence="2">
    <location>
        <position position="39"/>
    </location>
    <ligand>
        <name>Fe cation</name>
        <dbReference type="ChEBI" id="CHEBI:24875"/>
        <label>1</label>
    </ligand>
</feature>
<dbReference type="GO" id="GO:0004113">
    <property type="term" value="F:2',3'-cyclic-nucleotide 3'-phosphodiesterase activity"/>
    <property type="evidence" value="ECO:0007669"/>
    <property type="project" value="TreeGrafter"/>
</dbReference>
<dbReference type="CDD" id="cd07382">
    <property type="entry name" value="MPP_DR1281"/>
    <property type="match status" value="1"/>
</dbReference>
<feature type="binding site" evidence="2">
    <location>
        <position position="40"/>
    </location>
    <ligand>
        <name>Fe cation</name>
        <dbReference type="ChEBI" id="CHEBI:24875"/>
        <label>1</label>
    </ligand>
</feature>
<evidence type="ECO:0000313" key="3">
    <source>
        <dbReference type="EMBL" id="UUX51722.1"/>
    </source>
</evidence>
<dbReference type="NCBIfam" id="TIGR00282">
    <property type="entry name" value="TIGR00282 family metallophosphoesterase"/>
    <property type="match status" value="1"/>
</dbReference>
<dbReference type="Proteomes" id="UP001060336">
    <property type="component" value="Chromosome"/>
</dbReference>
<dbReference type="Pfam" id="PF13277">
    <property type="entry name" value="YmdB"/>
    <property type="match status" value="1"/>
</dbReference>
<dbReference type="EMBL" id="CP102480">
    <property type="protein sequence ID" value="UUX51722.1"/>
    <property type="molecule type" value="Genomic_DNA"/>
</dbReference>
<dbReference type="PANTHER" id="PTHR36303">
    <property type="entry name" value="2',3'-CYCLIC-NUCLEOTIDE 2'-PHOSPHODIESTERASE"/>
    <property type="match status" value="1"/>
</dbReference>